<dbReference type="EMBL" id="JACIUZ010000044">
    <property type="protein sequence ID" value="MBB1063701.1"/>
    <property type="molecule type" value="Genomic_DNA"/>
</dbReference>
<organism evidence="3 4">
    <name type="scientific">Limosilactobacillus fastidiosus</name>
    <dbReference type="NCBI Taxonomy" id="2759855"/>
    <lineage>
        <taxon>Bacteria</taxon>
        <taxon>Bacillati</taxon>
        <taxon>Bacillota</taxon>
        <taxon>Bacilli</taxon>
        <taxon>Lactobacillales</taxon>
        <taxon>Lactobacillaceae</taxon>
        <taxon>Limosilactobacillus</taxon>
    </lineage>
</organism>
<evidence type="ECO:0000313" key="3">
    <source>
        <dbReference type="EMBL" id="MBB1086770.1"/>
    </source>
</evidence>
<feature type="transmembrane region" description="Helical" evidence="1">
    <location>
        <begin position="115"/>
        <end position="137"/>
    </location>
</feature>
<feature type="transmembrane region" description="Helical" evidence="1">
    <location>
        <begin position="31"/>
        <end position="52"/>
    </location>
</feature>
<evidence type="ECO:0000313" key="2">
    <source>
        <dbReference type="EMBL" id="MBB1063701.1"/>
    </source>
</evidence>
<dbReference type="Proteomes" id="UP000518255">
    <property type="component" value="Unassembled WGS sequence"/>
</dbReference>
<keyword evidence="1" id="KW-0812">Transmembrane</keyword>
<keyword evidence="1" id="KW-1133">Transmembrane helix</keyword>
<evidence type="ECO:0008006" key="6">
    <source>
        <dbReference type="Google" id="ProtNLM"/>
    </source>
</evidence>
<accession>A0A7W3U175</accession>
<gene>
    <name evidence="3" type="ORF">H5R63_08275</name>
    <name evidence="2" type="ORF">H5R64_08025</name>
</gene>
<dbReference type="Proteomes" id="UP000544052">
    <property type="component" value="Unassembled WGS sequence"/>
</dbReference>
<keyword evidence="1" id="KW-0472">Membrane</keyword>
<protein>
    <recommendedName>
        <fullName evidence="6">Amino acid permease/ SLC12A domain-containing protein</fullName>
    </recommendedName>
</protein>
<dbReference type="Gene3D" id="1.20.1740.10">
    <property type="entry name" value="Amino acid/polyamine transporter I"/>
    <property type="match status" value="1"/>
</dbReference>
<comment type="caution">
    <text evidence="3">The sequence shown here is derived from an EMBL/GenBank/DDBJ whole genome shotgun (WGS) entry which is preliminary data.</text>
</comment>
<evidence type="ECO:0000256" key="1">
    <source>
        <dbReference type="SAM" id="Phobius"/>
    </source>
</evidence>
<feature type="transmembrane region" description="Helical" evidence="1">
    <location>
        <begin position="73"/>
        <end position="95"/>
    </location>
</feature>
<reference evidence="4 5" key="1">
    <citation type="submission" date="2020-07" db="EMBL/GenBank/DDBJ databases">
        <title>Description of Limosilactobacillus balticus sp. nov., Limosilactobacillus agrestis sp. nov., Limosilactobacillus albertensis sp. nov., Limosilactobacillus rudii sp. nov., Limosilactobacillus fastidiosus sp. nov., five novel Limosilactobacillus species isolated from the vertebrate gastrointestinal tract, and proposal of 6 subspecies of Limosilactobacillus reuteri adapted to the gastrointestinal tract of specific vertebrate hosts.</title>
        <authorList>
            <person name="Li F."/>
            <person name="Cheng C."/>
            <person name="Zheng J."/>
            <person name="Quevedo R.M."/>
            <person name="Li J."/>
            <person name="Roos S."/>
            <person name="Gaenzle M.G."/>
            <person name="Walter J."/>
        </authorList>
    </citation>
    <scope>NUCLEOTIDE SEQUENCE [LARGE SCALE GENOMIC DNA]</scope>
    <source>
        <strain evidence="3 4">WF-MA3-C</strain>
        <strain evidence="2 5">WF-MO7-1</strain>
    </source>
</reference>
<evidence type="ECO:0000313" key="4">
    <source>
        <dbReference type="Proteomes" id="UP000518255"/>
    </source>
</evidence>
<keyword evidence="5" id="KW-1185">Reference proteome</keyword>
<dbReference type="AlphaFoldDB" id="A0A7W3U175"/>
<evidence type="ECO:0000313" key="5">
    <source>
        <dbReference type="Proteomes" id="UP000544052"/>
    </source>
</evidence>
<dbReference type="RefSeq" id="WP_182581630.1">
    <property type="nucleotide sequence ID" value="NZ_JACIUY010000064.1"/>
</dbReference>
<dbReference type="EMBL" id="JACIUY010000064">
    <property type="protein sequence ID" value="MBB1086770.1"/>
    <property type="molecule type" value="Genomic_DNA"/>
</dbReference>
<proteinExistence type="predicted"/>
<sequence>MASLITIIVNHGVSSQPIHSLKTFFISPIPLFQTPIVIISFVIYAIFAYAGVENLGGATNSMKNPLRTFPGGLTIGAILTISSYVLMIVMTGFSVNYNQIIAKLSVNLGNVTYVVFHRLGYMLGVSLGLIHQVNLFLGNLFTRLIALAGMLGSIFVLVYTPIKSFIMGSNLDSWLTRITKLNQHGTPSEVLHNCWTKKPMIVRRFFYVKIFFKI</sequence>
<name>A0A7W3U175_9LACO</name>
<feature type="transmembrane region" description="Helical" evidence="1">
    <location>
        <begin position="144"/>
        <end position="162"/>
    </location>
</feature>